<dbReference type="Proteomes" id="UP000298030">
    <property type="component" value="Unassembled WGS sequence"/>
</dbReference>
<feature type="region of interest" description="Disordered" evidence="1">
    <location>
        <begin position="127"/>
        <end position="156"/>
    </location>
</feature>
<feature type="compositionally biased region" description="Basic and acidic residues" evidence="1">
    <location>
        <begin position="93"/>
        <end position="103"/>
    </location>
</feature>
<dbReference type="OrthoDB" id="4085451at2759"/>
<comment type="caution">
    <text evidence="2">The sequence shown here is derived from an EMBL/GenBank/DDBJ whole genome shotgun (WGS) entry which is preliminary data.</text>
</comment>
<organism evidence="2 3">
    <name type="scientific">Coprinellus micaceus</name>
    <name type="common">Glistening ink-cap mushroom</name>
    <name type="synonym">Coprinus micaceus</name>
    <dbReference type="NCBI Taxonomy" id="71717"/>
    <lineage>
        <taxon>Eukaryota</taxon>
        <taxon>Fungi</taxon>
        <taxon>Dikarya</taxon>
        <taxon>Basidiomycota</taxon>
        <taxon>Agaricomycotina</taxon>
        <taxon>Agaricomycetes</taxon>
        <taxon>Agaricomycetidae</taxon>
        <taxon>Agaricales</taxon>
        <taxon>Agaricineae</taxon>
        <taxon>Psathyrellaceae</taxon>
        <taxon>Coprinellus</taxon>
    </lineage>
</organism>
<accession>A0A4Y7TPM1</accession>
<name>A0A4Y7TPM1_COPMI</name>
<reference evidence="2 3" key="1">
    <citation type="journal article" date="2019" name="Nat. Ecol. Evol.">
        <title>Megaphylogeny resolves global patterns of mushroom evolution.</title>
        <authorList>
            <person name="Varga T."/>
            <person name="Krizsan K."/>
            <person name="Foldi C."/>
            <person name="Dima B."/>
            <person name="Sanchez-Garcia M."/>
            <person name="Sanchez-Ramirez S."/>
            <person name="Szollosi G.J."/>
            <person name="Szarkandi J.G."/>
            <person name="Papp V."/>
            <person name="Albert L."/>
            <person name="Andreopoulos W."/>
            <person name="Angelini C."/>
            <person name="Antonin V."/>
            <person name="Barry K.W."/>
            <person name="Bougher N.L."/>
            <person name="Buchanan P."/>
            <person name="Buyck B."/>
            <person name="Bense V."/>
            <person name="Catcheside P."/>
            <person name="Chovatia M."/>
            <person name="Cooper J."/>
            <person name="Damon W."/>
            <person name="Desjardin D."/>
            <person name="Finy P."/>
            <person name="Geml J."/>
            <person name="Haridas S."/>
            <person name="Hughes K."/>
            <person name="Justo A."/>
            <person name="Karasinski D."/>
            <person name="Kautmanova I."/>
            <person name="Kiss B."/>
            <person name="Kocsube S."/>
            <person name="Kotiranta H."/>
            <person name="LaButti K.M."/>
            <person name="Lechner B.E."/>
            <person name="Liimatainen K."/>
            <person name="Lipzen A."/>
            <person name="Lukacs Z."/>
            <person name="Mihaltcheva S."/>
            <person name="Morgado L.N."/>
            <person name="Niskanen T."/>
            <person name="Noordeloos M.E."/>
            <person name="Ohm R.A."/>
            <person name="Ortiz-Santana B."/>
            <person name="Ovrebo C."/>
            <person name="Racz N."/>
            <person name="Riley R."/>
            <person name="Savchenko A."/>
            <person name="Shiryaev A."/>
            <person name="Soop K."/>
            <person name="Spirin V."/>
            <person name="Szebenyi C."/>
            <person name="Tomsovsky M."/>
            <person name="Tulloss R.E."/>
            <person name="Uehling J."/>
            <person name="Grigoriev I.V."/>
            <person name="Vagvolgyi C."/>
            <person name="Papp T."/>
            <person name="Martin F.M."/>
            <person name="Miettinen O."/>
            <person name="Hibbett D.S."/>
            <person name="Nagy L.G."/>
        </authorList>
    </citation>
    <scope>NUCLEOTIDE SEQUENCE [LARGE SCALE GENOMIC DNA]</scope>
    <source>
        <strain evidence="2 3">FP101781</strain>
    </source>
</reference>
<evidence type="ECO:0000256" key="1">
    <source>
        <dbReference type="SAM" id="MobiDB-lite"/>
    </source>
</evidence>
<evidence type="ECO:0000313" key="3">
    <source>
        <dbReference type="Proteomes" id="UP000298030"/>
    </source>
</evidence>
<proteinExistence type="predicted"/>
<gene>
    <name evidence="2" type="ORF">FA13DRAFT_1227966</name>
</gene>
<feature type="compositionally biased region" description="Polar residues" evidence="1">
    <location>
        <begin position="132"/>
        <end position="144"/>
    </location>
</feature>
<evidence type="ECO:0000313" key="2">
    <source>
        <dbReference type="EMBL" id="TEB36106.1"/>
    </source>
</evidence>
<protein>
    <submittedName>
        <fullName evidence="2">Uncharacterized protein</fullName>
    </submittedName>
</protein>
<keyword evidence="3" id="KW-1185">Reference proteome</keyword>
<feature type="region of interest" description="Disordered" evidence="1">
    <location>
        <begin position="57"/>
        <end position="103"/>
    </location>
</feature>
<dbReference type="EMBL" id="QPFP01000006">
    <property type="protein sequence ID" value="TEB36106.1"/>
    <property type="molecule type" value="Genomic_DNA"/>
</dbReference>
<feature type="compositionally biased region" description="Low complexity" evidence="1">
    <location>
        <begin position="146"/>
        <end position="156"/>
    </location>
</feature>
<sequence>MTLTMQSSLFASIEAENIDDVTPFHSDNHLRQPSEFSQLAMGNSASKATRAFPTKRAPAPWAGARTPGPVDPILGPSTGQGRPGEGDAGVAKASERRTADIERDAGDPDFLAALNRLGPVRVDHGTDAAARTRSNQMSNTNRLFQSRAASESEASSLKPMRNHLYAASLHELFDAQKSVRSRRDLESLARKYNVDVDKLERLSQVVNSPSVDSRLNVKTVDKNGDETTTYTAVWVNPRIEASS</sequence>
<dbReference type="AlphaFoldDB" id="A0A4Y7TPM1"/>